<reference evidence="2 3" key="1">
    <citation type="submission" date="2016-11" db="EMBL/GenBank/DDBJ databases">
        <authorList>
            <person name="Jaros S."/>
            <person name="Januszkiewicz K."/>
            <person name="Wedrychowicz H."/>
        </authorList>
    </citation>
    <scope>NUCLEOTIDE SEQUENCE [LARGE SCALE GENOMIC DNA]</scope>
    <source>
        <strain evidence="2 3">DSM 15929</strain>
    </source>
</reference>
<gene>
    <name evidence="2" type="ORF">SAMN02745136_02347</name>
</gene>
<dbReference type="PANTHER" id="PTHR37841:SF1">
    <property type="entry name" value="DUF3298 DOMAIN-CONTAINING PROTEIN"/>
    <property type="match status" value="1"/>
</dbReference>
<organism evidence="2 3">
    <name type="scientific">Anaerocolumna jejuensis DSM 15929</name>
    <dbReference type="NCBI Taxonomy" id="1121322"/>
    <lineage>
        <taxon>Bacteria</taxon>
        <taxon>Bacillati</taxon>
        <taxon>Bacillota</taxon>
        <taxon>Clostridia</taxon>
        <taxon>Lachnospirales</taxon>
        <taxon>Lachnospiraceae</taxon>
        <taxon>Anaerocolumna</taxon>
    </lineage>
</organism>
<feature type="transmembrane region" description="Helical" evidence="1">
    <location>
        <begin position="37"/>
        <end position="54"/>
    </location>
</feature>
<proteinExistence type="predicted"/>
<keyword evidence="1" id="KW-1133">Transmembrane helix</keyword>
<dbReference type="STRING" id="1121322.SAMN02745136_02347"/>
<dbReference type="Proteomes" id="UP000184386">
    <property type="component" value="Unassembled WGS sequence"/>
</dbReference>
<dbReference type="Pfam" id="PF14903">
    <property type="entry name" value="WG_beta_rep"/>
    <property type="match status" value="3"/>
</dbReference>
<dbReference type="AlphaFoldDB" id="A0A1M6RZI3"/>
<accession>A0A1M6RZI3</accession>
<evidence type="ECO:0000313" key="3">
    <source>
        <dbReference type="Proteomes" id="UP000184386"/>
    </source>
</evidence>
<name>A0A1M6RZI3_9FIRM</name>
<evidence type="ECO:0000313" key="2">
    <source>
        <dbReference type="EMBL" id="SHK37719.1"/>
    </source>
</evidence>
<dbReference type="PANTHER" id="PTHR37841">
    <property type="entry name" value="GLR2918 PROTEIN"/>
    <property type="match status" value="1"/>
</dbReference>
<keyword evidence="1" id="KW-0472">Membrane</keyword>
<keyword evidence="1" id="KW-0812">Transmembrane</keyword>
<dbReference type="EMBL" id="FRAC01000011">
    <property type="protein sequence ID" value="SHK37719.1"/>
    <property type="molecule type" value="Genomic_DNA"/>
</dbReference>
<dbReference type="InterPro" id="IPR032774">
    <property type="entry name" value="WG_beta_rep"/>
</dbReference>
<keyword evidence="3" id="KW-1185">Reference proteome</keyword>
<dbReference type="RefSeq" id="WP_170866641.1">
    <property type="nucleotide sequence ID" value="NZ_FRAC01000011.1"/>
</dbReference>
<protein>
    <submittedName>
        <fullName evidence="2">WG containing repeat-containing protein</fullName>
    </submittedName>
</protein>
<sequence>MSATVGRSDTDKSGIPAIVGGRLKPVYLIKNKNRAKTFKSVRILILIILLAVFACACQNTDNKSNLSYTANVAQKSAKATPTPKNEELKWTWCIKPDKYSDLYFIDNDLIAVTEDYKKYVIVNTNGEMVNTSEYSSVENFSDGFALVKDNKNTFFINKKGENVFDKVFDDAYSFKDGLAAVKKGGLWGYIDKSGNIVIKYQFDQVKNFNESLAAVDKNNVWGLIDNLGDTIIGFKYDCINDFQEGFAAVEKHGKWGFVDKSGEIVVEFQYDAVKNFSEGFAAVMQNNKWGFIDKRGKINVPLKYDDVGNFSEDRASVKLSNRNDDSDEWAYIDSNDNIVIDFYPYDATGDQMFCVGEFKKGLAFVSKDILSIIDNKGHNIFLGSDSEFFLSSLSYNSEYDAIPAYVYNDDMTIKKYGLVGLAGNQRLEPVFDYISEIYGDYVVVESIVGGENKVGLIKIYKEK</sequence>
<evidence type="ECO:0000256" key="1">
    <source>
        <dbReference type="SAM" id="Phobius"/>
    </source>
</evidence>
<dbReference type="SUPFAM" id="SSF69360">
    <property type="entry name" value="Cell wall binding repeat"/>
    <property type="match status" value="1"/>
</dbReference>